<gene>
    <name evidence="1" type="ORF">BN1224_YK41_BN_00010</name>
</gene>
<dbReference type="EMBL" id="LN849039">
    <property type="protein sequence ID" value="CRI73013.1"/>
    <property type="molecule type" value="Genomic_DNA"/>
</dbReference>
<accession>A0A0F7YWW4</accession>
<sequence>NTTSILTNSFLSSYATLCIQERLDLLASLSPIFLVFKKNLTK</sequence>
<proteinExistence type="predicted"/>
<evidence type="ECO:0000313" key="1">
    <source>
        <dbReference type="EMBL" id="CRI73013.1"/>
    </source>
</evidence>
<reference evidence="1" key="1">
    <citation type="submission" date="2015-05" db="EMBL/GenBank/DDBJ databases">
        <authorList>
            <person name="Rattei Thomas"/>
        </authorList>
    </citation>
    <scope>NUCLEOTIDE SEQUENCE</scope>
    <source>
        <strain evidence="1">YK41</strain>
    </source>
</reference>
<protein>
    <submittedName>
        <fullName evidence="1">Uncharacterized protein</fullName>
    </submittedName>
</protein>
<organism evidence="1">
    <name type="scientific">Chlamydia pneumoniae</name>
    <name type="common">Chlamydophila pneumoniae</name>
    <dbReference type="NCBI Taxonomy" id="83558"/>
    <lineage>
        <taxon>Bacteria</taxon>
        <taxon>Pseudomonadati</taxon>
        <taxon>Chlamydiota</taxon>
        <taxon>Chlamydiia</taxon>
        <taxon>Chlamydiales</taxon>
        <taxon>Chlamydiaceae</taxon>
        <taxon>Chlamydia/Chlamydophila group</taxon>
        <taxon>Chlamydia</taxon>
    </lineage>
</organism>
<name>A0A0F7YWW4_CHLPN</name>
<dbReference type="AlphaFoldDB" id="A0A0F7YWW4"/>
<feature type="non-terminal residue" evidence="1">
    <location>
        <position position="1"/>
    </location>
</feature>